<gene>
    <name evidence="1" type="ORF">BJP34_16345</name>
</gene>
<reference evidence="2" key="1">
    <citation type="submission" date="2016-10" db="EMBL/GenBank/DDBJ databases">
        <title>Comparative genomics uncovers the prolific and rare metabolic potential of the cyanobacterial genus Moorea.</title>
        <authorList>
            <person name="Leao T."/>
            <person name="Castelao G."/>
            <person name="Korobeynikov A."/>
            <person name="Monroe E.A."/>
            <person name="Podell S."/>
            <person name="Glukhov E."/>
            <person name="Allen E."/>
            <person name="Gerwick W.H."/>
            <person name="Gerwick L."/>
        </authorList>
    </citation>
    <scope>NUCLEOTIDE SEQUENCE [LARGE SCALE GENOMIC DNA]</scope>
    <source>
        <strain evidence="2">PAL-8-15-08-1</strain>
    </source>
</reference>
<dbReference type="EMBL" id="CP017599">
    <property type="protein sequence ID" value="AOX00803.1"/>
    <property type="molecule type" value="Genomic_DNA"/>
</dbReference>
<dbReference type="OrthoDB" id="573320at2"/>
<organism evidence="1 2">
    <name type="scientific">Moorena producens PAL-8-15-08-1</name>
    <dbReference type="NCBI Taxonomy" id="1458985"/>
    <lineage>
        <taxon>Bacteria</taxon>
        <taxon>Bacillati</taxon>
        <taxon>Cyanobacteriota</taxon>
        <taxon>Cyanophyceae</taxon>
        <taxon>Coleofasciculales</taxon>
        <taxon>Coleofasciculaceae</taxon>
        <taxon>Moorena</taxon>
    </lineage>
</organism>
<evidence type="ECO:0000313" key="2">
    <source>
        <dbReference type="Proteomes" id="UP000177870"/>
    </source>
</evidence>
<dbReference type="AlphaFoldDB" id="A0A1D8TTC7"/>
<protein>
    <recommendedName>
        <fullName evidence="3">Addiction module component</fullName>
    </recommendedName>
</protein>
<evidence type="ECO:0008006" key="3">
    <source>
        <dbReference type="Google" id="ProtNLM"/>
    </source>
</evidence>
<proteinExistence type="predicted"/>
<accession>A0A1D8TTC7</accession>
<dbReference type="Proteomes" id="UP000177870">
    <property type="component" value="Chromosome"/>
</dbReference>
<evidence type="ECO:0000313" key="1">
    <source>
        <dbReference type="EMBL" id="AOX00803.1"/>
    </source>
</evidence>
<sequence length="80" mass="8954">MKSQLQEAVNIAQSLSLAEQLELLKILSTIIQKNHALEIQTIPEGDNTDFSADCFRKSWQQAVTGQTLPISQIWEGIDID</sequence>
<name>A0A1D8TTC7_9CYAN</name>
<dbReference type="KEGG" id="mpro:BJP34_16345"/>
<dbReference type="RefSeq" id="WP_070393256.1">
    <property type="nucleotide sequence ID" value="NZ_CP017599.1"/>
</dbReference>